<reference evidence="7 8" key="1">
    <citation type="journal article" date="2017" name="Nat. Commun.">
        <title>In situ click chemistry generation of cyclooxygenase-2 inhibitors.</title>
        <authorList>
            <person name="Bhardwaj A."/>
            <person name="Kaur J."/>
            <person name="Wuest M."/>
            <person name="Wuest F."/>
        </authorList>
    </citation>
    <scope>NUCLEOTIDE SEQUENCE [LARGE SCALE GENOMIC DNA]</scope>
    <source>
        <strain evidence="7">S2_018_000_R2_106</strain>
    </source>
</reference>
<evidence type="ECO:0000313" key="8">
    <source>
        <dbReference type="Proteomes" id="UP000320948"/>
    </source>
</evidence>
<evidence type="ECO:0000256" key="1">
    <source>
        <dbReference type="ARBA" id="ARBA00004370"/>
    </source>
</evidence>
<gene>
    <name evidence="7" type="ORF">DI628_06205</name>
</gene>
<feature type="domain" description="Bacterial surface antigen (D15)" evidence="5">
    <location>
        <begin position="309"/>
        <end position="602"/>
    </location>
</feature>
<keyword evidence="2" id="KW-0812">Transmembrane</keyword>
<evidence type="ECO:0000313" key="7">
    <source>
        <dbReference type="EMBL" id="TKW60492.1"/>
    </source>
</evidence>
<dbReference type="InterPro" id="IPR000184">
    <property type="entry name" value="Bac_surfAg_D15"/>
</dbReference>
<sequence length="602" mass="65902">MKLRGVLLCAALLGLMALPMAAQAAWYWPFGKDTLDYKVQFSGIDDATYAWLKELKLDEPKSDTEVTDREGLERELVVRGGRVRQALQARGYYDAILVQDIRENEEKVPVLVYRIQPGVRARIADVNIDWQGKAPLKAFDEQTLGQKRGDYIEAKQILEDATTVLDALGERACVLHLNVTPQVRLYDGMYRGGRRAEVVYVVDKGDEAVFGPTTVQGNKDVRSEVVLRQVSWREGRCFRASRVTDTQEKLMETQLFSVVSITYPPTADASGTVPMTIGVTERAPRTLRAGMSYGSDVGFAVTGGWEHRNLMGGGEKFTAGTTIGQEEIGVNTSLRLPAFWHDDQDLILAGSLTDEDRDAYKATTLEGSARLERRLARHWKGSLGVGYRFTESEDSLGENTYGLLSFPGFLEYDDRRNVLDPRKGLYANLSVTPYKETFGDGGDFVKTQLTAQTYVSPPVALSPTLALKVTGGTIYGAKDSNVPSDIRFYAGGGGSVRGYGYQSIGPRGPDNKPIGGSSFVVGSAEVRTRFTNDFGFVTFLDAGNVYADALPKDMGELYMGAGAGLRYYTAIGPIRLDVGVPLNGKDIGAEGYAIYVSIGQSF</sequence>
<name>A0A6N4QZA8_BLAVI</name>
<dbReference type="GO" id="GO:0019867">
    <property type="term" value="C:outer membrane"/>
    <property type="evidence" value="ECO:0007669"/>
    <property type="project" value="InterPro"/>
</dbReference>
<feature type="chain" id="PRO_5026793900" description="Outer membrane protein assembly factor YaeT" evidence="4">
    <location>
        <begin position="25"/>
        <end position="602"/>
    </location>
</feature>
<dbReference type="EMBL" id="VAFM01000002">
    <property type="protein sequence ID" value="TKW60492.1"/>
    <property type="molecule type" value="Genomic_DNA"/>
</dbReference>
<feature type="domain" description="POTRA" evidence="6">
    <location>
        <begin position="210"/>
        <end position="282"/>
    </location>
</feature>
<evidence type="ECO:0000256" key="2">
    <source>
        <dbReference type="ARBA" id="ARBA00022452"/>
    </source>
</evidence>
<keyword evidence="4" id="KW-0732">Signal</keyword>
<feature type="signal peptide" evidence="4">
    <location>
        <begin position="1"/>
        <end position="24"/>
    </location>
</feature>
<comment type="subcellular location">
    <subcellularLocation>
        <location evidence="1">Membrane</location>
    </subcellularLocation>
</comment>
<dbReference type="InterPro" id="IPR010827">
    <property type="entry name" value="BamA/TamA_POTRA"/>
</dbReference>
<evidence type="ECO:0008006" key="9">
    <source>
        <dbReference type="Google" id="ProtNLM"/>
    </source>
</evidence>
<dbReference type="Gene3D" id="3.10.20.310">
    <property type="entry name" value="membrane protein fhac"/>
    <property type="match status" value="1"/>
</dbReference>
<dbReference type="PANTHER" id="PTHR12815">
    <property type="entry name" value="SORTING AND ASSEMBLY MACHINERY SAMM50 PROTEIN FAMILY MEMBER"/>
    <property type="match status" value="1"/>
</dbReference>
<evidence type="ECO:0000259" key="6">
    <source>
        <dbReference type="Pfam" id="PF07244"/>
    </source>
</evidence>
<dbReference type="InterPro" id="IPR039910">
    <property type="entry name" value="D15-like"/>
</dbReference>
<comment type="caution">
    <text evidence="7">The sequence shown here is derived from an EMBL/GenBank/DDBJ whole genome shotgun (WGS) entry which is preliminary data.</text>
</comment>
<dbReference type="Proteomes" id="UP000320948">
    <property type="component" value="Unassembled WGS sequence"/>
</dbReference>
<dbReference type="PANTHER" id="PTHR12815:SF42">
    <property type="entry name" value="BACTERIAL SURFACE ANTIGEN (D15) DOMAIN-CONTAINING PROTEIN"/>
    <property type="match status" value="1"/>
</dbReference>
<evidence type="ECO:0000259" key="5">
    <source>
        <dbReference type="Pfam" id="PF01103"/>
    </source>
</evidence>
<evidence type="ECO:0000256" key="3">
    <source>
        <dbReference type="ARBA" id="ARBA00023136"/>
    </source>
</evidence>
<organism evidence="7 8">
    <name type="scientific">Blastochloris viridis</name>
    <name type="common">Rhodopseudomonas viridis</name>
    <dbReference type="NCBI Taxonomy" id="1079"/>
    <lineage>
        <taxon>Bacteria</taxon>
        <taxon>Pseudomonadati</taxon>
        <taxon>Pseudomonadota</taxon>
        <taxon>Alphaproteobacteria</taxon>
        <taxon>Hyphomicrobiales</taxon>
        <taxon>Blastochloridaceae</taxon>
        <taxon>Blastochloris</taxon>
    </lineage>
</organism>
<keyword evidence="3" id="KW-0472">Membrane</keyword>
<dbReference type="Pfam" id="PF01103">
    <property type="entry name" value="Omp85"/>
    <property type="match status" value="1"/>
</dbReference>
<accession>A0A6N4QZA8</accession>
<proteinExistence type="predicted"/>
<dbReference type="Pfam" id="PF07244">
    <property type="entry name" value="POTRA"/>
    <property type="match status" value="1"/>
</dbReference>
<dbReference type="AlphaFoldDB" id="A0A6N4QZA8"/>
<evidence type="ECO:0000256" key="4">
    <source>
        <dbReference type="SAM" id="SignalP"/>
    </source>
</evidence>
<protein>
    <recommendedName>
        <fullName evidence="9">Outer membrane protein assembly factor YaeT</fullName>
    </recommendedName>
</protein>
<keyword evidence="2" id="KW-1134">Transmembrane beta strand</keyword>
<dbReference type="Gene3D" id="2.40.160.50">
    <property type="entry name" value="membrane protein fhac: a member of the omp85/tpsb transporter family"/>
    <property type="match status" value="1"/>
</dbReference>